<dbReference type="Proteomes" id="UP000391834">
    <property type="component" value="Unassembled WGS sequence"/>
</dbReference>
<dbReference type="RefSeq" id="WP_051569055.1">
    <property type="nucleotide sequence ID" value="NZ_BLAX01000001.1"/>
</dbReference>
<sequence length="244" mass="25396">MKRPELSVVALIVVMLLLASCDSNTIRVTGEGPVVTKTITVPEFTGIDLAGAANIIISQGATQNVEVSAQQNIIDRLLTKVAGGIWTVKLEDGNYSNYDLTIRITVPVIRSISVSGSGNVEVNDFTGQDDLELDISGSGNIEMNAFGGCENLSVTITGSGNVVGKKDFTDLKNMSVHISGSGNFMAYPVISDNCHISIPGSGVCFVTVNDALNISISGSGSVFYKGSPTLTQSISGSGVVMNAN</sequence>
<dbReference type="Pfam" id="PF10988">
    <property type="entry name" value="DUF2807"/>
    <property type="match status" value="1"/>
</dbReference>
<comment type="caution">
    <text evidence="2">The sequence shown here is derived from an EMBL/GenBank/DDBJ whole genome shotgun (WGS) entry which is preliminary data.</text>
</comment>
<dbReference type="InterPro" id="IPR021255">
    <property type="entry name" value="DUF2807"/>
</dbReference>
<reference evidence="2 3" key="1">
    <citation type="submission" date="2019-10" db="EMBL/GenBank/DDBJ databases">
        <title>Prolixibacter strains distinguished by the presence of nitrate reductase genes were adept at nitrate-dependent anaerobic corrosion of metallic iron and carbon steel.</title>
        <authorList>
            <person name="Iino T."/>
            <person name="Shono N."/>
            <person name="Ito K."/>
            <person name="Nakamura R."/>
            <person name="Sueoka K."/>
            <person name="Harayama S."/>
            <person name="Ohkuma M."/>
        </authorList>
    </citation>
    <scope>NUCLEOTIDE SEQUENCE [LARGE SCALE GENOMIC DNA]</scope>
    <source>
        <strain evidence="2 3">JCM 13498</strain>
    </source>
</reference>
<dbReference type="AlphaFoldDB" id="A0A5M4AVW4"/>
<evidence type="ECO:0000259" key="1">
    <source>
        <dbReference type="Pfam" id="PF10988"/>
    </source>
</evidence>
<keyword evidence="3" id="KW-1185">Reference proteome</keyword>
<accession>A0A5M4AVW4</accession>
<name>A0A5M4AVW4_9BACT</name>
<dbReference type="PANTHER" id="PTHR39200">
    <property type="entry name" value="HYPOTHETICAL EXPORTED PROTEIN"/>
    <property type="match status" value="1"/>
</dbReference>
<dbReference type="PANTHER" id="PTHR39200:SF1">
    <property type="entry name" value="AUTO-TRANSPORTER ADHESIN HEAD GIN DOMAIN-CONTAINING PROTEIN-RELATED"/>
    <property type="match status" value="1"/>
</dbReference>
<gene>
    <name evidence="2" type="ORF">PbJCM13498_04400</name>
</gene>
<dbReference type="Gene3D" id="2.160.20.120">
    <property type="match status" value="1"/>
</dbReference>
<evidence type="ECO:0000313" key="2">
    <source>
        <dbReference type="EMBL" id="GET31577.1"/>
    </source>
</evidence>
<proteinExistence type="predicted"/>
<evidence type="ECO:0000313" key="3">
    <source>
        <dbReference type="Proteomes" id="UP000391834"/>
    </source>
</evidence>
<dbReference type="OrthoDB" id="5585143at2"/>
<feature type="domain" description="Putative auto-transporter adhesin head GIN" evidence="1">
    <location>
        <begin position="43"/>
        <end position="228"/>
    </location>
</feature>
<protein>
    <submittedName>
        <fullName evidence="2">DUF2807 domain-containing protein</fullName>
    </submittedName>
</protein>
<organism evidence="2 3">
    <name type="scientific">Prolixibacter bellariivorans</name>
    <dbReference type="NCBI Taxonomy" id="314319"/>
    <lineage>
        <taxon>Bacteria</taxon>
        <taxon>Pseudomonadati</taxon>
        <taxon>Bacteroidota</taxon>
        <taxon>Bacteroidia</taxon>
        <taxon>Marinilabiliales</taxon>
        <taxon>Prolixibacteraceae</taxon>
        <taxon>Prolixibacter</taxon>
    </lineage>
</organism>
<dbReference type="PROSITE" id="PS51257">
    <property type="entry name" value="PROKAR_LIPOPROTEIN"/>
    <property type="match status" value="1"/>
</dbReference>
<dbReference type="EMBL" id="BLAX01000001">
    <property type="protein sequence ID" value="GET31577.1"/>
    <property type="molecule type" value="Genomic_DNA"/>
</dbReference>